<reference evidence="4" key="1">
    <citation type="journal article" date="2019" name="Int. J. Syst. Evol. Microbiol.">
        <title>The Global Catalogue of Microorganisms (GCM) 10K type strain sequencing project: providing services to taxonomists for standard genome sequencing and annotation.</title>
        <authorList>
            <consortium name="The Broad Institute Genomics Platform"/>
            <consortium name="The Broad Institute Genome Sequencing Center for Infectious Disease"/>
            <person name="Wu L."/>
            <person name="Ma J."/>
        </authorList>
    </citation>
    <scope>NUCLEOTIDE SEQUENCE [LARGE SCALE GENOMIC DNA]</scope>
    <source>
        <strain evidence="4">KCTC 23314</strain>
    </source>
</reference>
<accession>A0ABQ3FVV1</accession>
<dbReference type="NCBIfam" id="TIGR02532">
    <property type="entry name" value="IV_pilin_GFxxxE"/>
    <property type="match status" value="1"/>
</dbReference>
<dbReference type="InterPro" id="IPR012902">
    <property type="entry name" value="N_methyl_site"/>
</dbReference>
<dbReference type="EMBL" id="BMYK01000001">
    <property type="protein sequence ID" value="GHC69998.1"/>
    <property type="molecule type" value="Genomic_DNA"/>
</dbReference>
<dbReference type="InterPro" id="IPR054402">
    <property type="entry name" value="Tt1218-like_dom"/>
</dbReference>
<dbReference type="PROSITE" id="PS00409">
    <property type="entry name" value="PROKAR_NTER_METHYL"/>
    <property type="match status" value="1"/>
</dbReference>
<keyword evidence="1" id="KW-0472">Membrane</keyword>
<dbReference type="RefSeq" id="WP_189685342.1">
    <property type="nucleotide sequence ID" value="NZ_BMYK01000001.1"/>
</dbReference>
<organism evidence="3 4">
    <name type="scientific">Pseudorhodoferax aquiterrae</name>
    <dbReference type="NCBI Taxonomy" id="747304"/>
    <lineage>
        <taxon>Bacteria</taxon>
        <taxon>Pseudomonadati</taxon>
        <taxon>Pseudomonadota</taxon>
        <taxon>Betaproteobacteria</taxon>
        <taxon>Burkholderiales</taxon>
        <taxon>Comamonadaceae</taxon>
    </lineage>
</organism>
<protein>
    <recommendedName>
        <fullName evidence="2">Type IV pilin Tt1218-like domain-containing protein</fullName>
    </recommendedName>
</protein>
<gene>
    <name evidence="3" type="ORF">GCM10007320_03980</name>
</gene>
<sequence length="216" mass="22749">MQLMARRQRGVTLLESMIAIVLVALGVLGILGMQLRTLADTQTAVRRAQAIRLIEDLGERIKANPTSLTAAVLANYAVGWNAVSASPPNCANGCGPADTALADIAQWKANVAATMPLGEATVFVVAQGAATNVRPQLGVMVSWRENERQREGATDAENAAYKAPFATPTVTTGAVTGTTSVSCPADRICHLQYLQPTLRCAPYVVGDAADPKLYCP</sequence>
<keyword evidence="4" id="KW-1185">Reference proteome</keyword>
<name>A0ABQ3FVV1_9BURK</name>
<evidence type="ECO:0000256" key="1">
    <source>
        <dbReference type="SAM" id="Phobius"/>
    </source>
</evidence>
<comment type="caution">
    <text evidence="3">The sequence shown here is derived from an EMBL/GenBank/DDBJ whole genome shotgun (WGS) entry which is preliminary data.</text>
</comment>
<dbReference type="NCBIfam" id="TIGR02523">
    <property type="entry name" value="type_IV_pilV"/>
    <property type="match status" value="1"/>
</dbReference>
<keyword evidence="1" id="KW-1133">Transmembrane helix</keyword>
<feature type="transmembrane region" description="Helical" evidence="1">
    <location>
        <begin position="12"/>
        <end position="33"/>
    </location>
</feature>
<evidence type="ECO:0000313" key="3">
    <source>
        <dbReference type="EMBL" id="GHC69998.1"/>
    </source>
</evidence>
<dbReference type="Pfam" id="PF07963">
    <property type="entry name" value="N_methyl"/>
    <property type="match status" value="1"/>
</dbReference>
<feature type="domain" description="Type IV pilin Tt1218-like" evidence="2">
    <location>
        <begin position="33"/>
        <end position="102"/>
    </location>
</feature>
<evidence type="ECO:0000313" key="4">
    <source>
        <dbReference type="Proteomes" id="UP000626210"/>
    </source>
</evidence>
<evidence type="ECO:0000259" key="2">
    <source>
        <dbReference type="Pfam" id="PF22150"/>
    </source>
</evidence>
<dbReference type="InterPro" id="IPR013362">
    <property type="entry name" value="Pilus_4_PilV"/>
</dbReference>
<dbReference type="Pfam" id="PF22150">
    <property type="entry name" value="Tt1218-like"/>
    <property type="match status" value="1"/>
</dbReference>
<proteinExistence type="predicted"/>
<keyword evidence="1" id="KW-0812">Transmembrane</keyword>
<dbReference type="Proteomes" id="UP000626210">
    <property type="component" value="Unassembled WGS sequence"/>
</dbReference>